<gene>
    <name evidence="1" type="ORF">H257_18384</name>
</gene>
<evidence type="ECO:0000313" key="1">
    <source>
        <dbReference type="EMBL" id="ETV64785.1"/>
    </source>
</evidence>
<sequence>MVKAKAGRGKSWCPSSVDLLLDITVVSRTNRKRLPNISAPEAIAQCLPHRDVEALKRNFLLLKNVQKPTGHPYCPPTSCVQNVCKAKSRALWRSCRWMQPFRWMINLKTATTVASATLPSHLPTQLDHQHVEDGRTVFQPSEIQALSDKLKHKQPDTGCLLSYTAKKRRSIGKYIERASESDAKALFDTMTFLMVMSERDAKREERR</sequence>
<dbReference type="STRING" id="112090.W4FBB0"/>
<dbReference type="EMBL" id="KI913272">
    <property type="protein sequence ID" value="ETV64785.1"/>
    <property type="molecule type" value="Genomic_DNA"/>
</dbReference>
<dbReference type="RefSeq" id="XP_009845728.1">
    <property type="nucleotide sequence ID" value="XM_009847426.1"/>
</dbReference>
<reference evidence="1" key="1">
    <citation type="submission" date="2013-12" db="EMBL/GenBank/DDBJ databases">
        <title>The Genome Sequence of Aphanomyces astaci APO3.</title>
        <authorList>
            <consortium name="The Broad Institute Genomics Platform"/>
            <person name="Russ C."/>
            <person name="Tyler B."/>
            <person name="van West P."/>
            <person name="Dieguez-Uribeondo J."/>
            <person name="Young S.K."/>
            <person name="Zeng Q."/>
            <person name="Gargeya S."/>
            <person name="Fitzgerald M."/>
            <person name="Abouelleil A."/>
            <person name="Alvarado L."/>
            <person name="Chapman S.B."/>
            <person name="Gainer-Dewar J."/>
            <person name="Goldberg J."/>
            <person name="Griggs A."/>
            <person name="Gujja S."/>
            <person name="Hansen M."/>
            <person name="Howarth C."/>
            <person name="Imamovic A."/>
            <person name="Ireland A."/>
            <person name="Larimer J."/>
            <person name="McCowan C."/>
            <person name="Murphy C."/>
            <person name="Pearson M."/>
            <person name="Poon T.W."/>
            <person name="Priest M."/>
            <person name="Roberts A."/>
            <person name="Saif S."/>
            <person name="Shea T."/>
            <person name="Sykes S."/>
            <person name="Wortman J."/>
            <person name="Nusbaum C."/>
            <person name="Birren B."/>
        </authorList>
    </citation>
    <scope>NUCLEOTIDE SEQUENCE [LARGE SCALE GENOMIC DNA]</scope>
    <source>
        <strain evidence="1">APO3</strain>
    </source>
</reference>
<dbReference type="OrthoDB" id="99432at2759"/>
<protein>
    <submittedName>
        <fullName evidence="1">Uncharacterized protein</fullName>
    </submittedName>
</protein>
<dbReference type="GeneID" id="20820380"/>
<proteinExistence type="predicted"/>
<organism evidence="1">
    <name type="scientific">Aphanomyces astaci</name>
    <name type="common">Crayfish plague agent</name>
    <dbReference type="NCBI Taxonomy" id="112090"/>
    <lineage>
        <taxon>Eukaryota</taxon>
        <taxon>Sar</taxon>
        <taxon>Stramenopiles</taxon>
        <taxon>Oomycota</taxon>
        <taxon>Saprolegniomycetes</taxon>
        <taxon>Saprolegniales</taxon>
        <taxon>Verrucalvaceae</taxon>
        <taxon>Aphanomyces</taxon>
    </lineage>
</organism>
<dbReference type="VEuPathDB" id="FungiDB:H257_18384"/>
<name>W4FBB0_APHAT</name>
<dbReference type="AlphaFoldDB" id="W4FBB0"/>
<accession>W4FBB0</accession>